<dbReference type="NCBIfam" id="TIGR01782">
    <property type="entry name" value="TonB-Xanth-Caul"/>
    <property type="match status" value="1"/>
</dbReference>
<keyword evidence="10" id="KW-0732">Signal</keyword>
<evidence type="ECO:0000256" key="6">
    <source>
        <dbReference type="ARBA" id="ARBA00023136"/>
    </source>
</evidence>
<keyword evidence="4 8" id="KW-0812">Transmembrane</keyword>
<reference evidence="13 14" key="1">
    <citation type="submission" date="2010-10" db="EMBL/GenBank/DDBJ databases">
        <authorList>
            <person name="Muzny D."/>
            <person name="Qin X."/>
            <person name="Deng J."/>
            <person name="Jiang H."/>
            <person name="Liu Y."/>
            <person name="Qu J."/>
            <person name="Song X.-Z."/>
            <person name="Zhang L."/>
            <person name="Thornton R."/>
            <person name="Coyle M."/>
            <person name="Francisco L."/>
            <person name="Jackson L."/>
            <person name="Javaid M."/>
            <person name="Korchina V."/>
            <person name="Kovar C."/>
            <person name="Mata R."/>
            <person name="Mathew T."/>
            <person name="Ngo R."/>
            <person name="Nguyen L."/>
            <person name="Nguyen N."/>
            <person name="Okwuonu G."/>
            <person name="Ongeri F."/>
            <person name="Pham C."/>
            <person name="Simmons D."/>
            <person name="Wilczek-Boney K."/>
            <person name="Hale W."/>
            <person name="Jakkamsetti A."/>
            <person name="Pham P."/>
            <person name="Ruth R."/>
            <person name="San Lucas F."/>
            <person name="Warren J."/>
            <person name="Zhang J."/>
            <person name="Zhao Z."/>
            <person name="Zhou C."/>
            <person name="Zhu D."/>
            <person name="Lee S."/>
            <person name="Bess C."/>
            <person name="Blankenburg K."/>
            <person name="Forbes L."/>
            <person name="Fu Q."/>
            <person name="Gubbala S."/>
            <person name="Hirani K."/>
            <person name="Jayaseelan J.C."/>
            <person name="Lara F."/>
            <person name="Munidasa M."/>
            <person name="Palculict T."/>
            <person name="Patil S."/>
            <person name="Pu L.-L."/>
            <person name="Saada N."/>
            <person name="Tang L."/>
            <person name="Weissenberger G."/>
            <person name="Zhu Y."/>
            <person name="Hemphill L."/>
            <person name="Shang Y."/>
            <person name="Youmans B."/>
            <person name="Ayvaz T."/>
            <person name="Ross M."/>
            <person name="Santibanez J."/>
            <person name="Aqrawi P."/>
            <person name="Gross S."/>
            <person name="Joshi V."/>
            <person name="Fowler G."/>
            <person name="Nazareth L."/>
            <person name="Reid J."/>
            <person name="Worley K."/>
            <person name="Petrosino J."/>
            <person name="Highlander S."/>
            <person name="Gibbs R."/>
        </authorList>
    </citation>
    <scope>NUCLEOTIDE SEQUENCE [LARGE SCALE GENOMIC DNA]</scope>
    <source>
        <strain evidence="13 14">ATCC 33574</strain>
    </source>
</reference>
<evidence type="ECO:0000256" key="10">
    <source>
        <dbReference type="SAM" id="SignalP"/>
    </source>
</evidence>
<dbReference type="Pfam" id="PF07715">
    <property type="entry name" value="Plug"/>
    <property type="match status" value="1"/>
</dbReference>
<dbReference type="GO" id="GO:0009279">
    <property type="term" value="C:cell outer membrane"/>
    <property type="evidence" value="ECO:0007669"/>
    <property type="project" value="UniProtKB-SubCell"/>
</dbReference>
<dbReference type="Gene3D" id="2.40.170.20">
    <property type="entry name" value="TonB-dependent receptor, beta-barrel domain"/>
    <property type="match status" value="1"/>
</dbReference>
<organism evidence="13 14">
    <name type="scientific">Segatella buccae ATCC 33574</name>
    <dbReference type="NCBI Taxonomy" id="873513"/>
    <lineage>
        <taxon>Bacteria</taxon>
        <taxon>Pseudomonadati</taxon>
        <taxon>Bacteroidota</taxon>
        <taxon>Bacteroidia</taxon>
        <taxon>Bacteroidales</taxon>
        <taxon>Prevotellaceae</taxon>
        <taxon>Segatella</taxon>
    </lineage>
</organism>
<dbReference type="InterPro" id="IPR010104">
    <property type="entry name" value="TonB_rcpt_bac"/>
</dbReference>
<dbReference type="SUPFAM" id="SSF56935">
    <property type="entry name" value="Porins"/>
    <property type="match status" value="1"/>
</dbReference>
<dbReference type="Proteomes" id="UP000003112">
    <property type="component" value="Unassembled WGS sequence"/>
</dbReference>
<dbReference type="InterPro" id="IPR037066">
    <property type="entry name" value="Plug_dom_sf"/>
</dbReference>
<name>E6K436_9BACT</name>
<comment type="caution">
    <text evidence="13">The sequence shown here is derived from an EMBL/GenBank/DDBJ whole genome shotgun (WGS) entry which is preliminary data.</text>
</comment>
<evidence type="ECO:0000256" key="7">
    <source>
        <dbReference type="ARBA" id="ARBA00023237"/>
    </source>
</evidence>
<dbReference type="AlphaFoldDB" id="E6K436"/>
<dbReference type="SUPFAM" id="SSF49464">
    <property type="entry name" value="Carboxypeptidase regulatory domain-like"/>
    <property type="match status" value="1"/>
</dbReference>
<feature type="domain" description="TonB-dependent receptor plug" evidence="12">
    <location>
        <begin position="148"/>
        <end position="251"/>
    </location>
</feature>
<evidence type="ECO:0000313" key="13">
    <source>
        <dbReference type="EMBL" id="EFU31689.1"/>
    </source>
</evidence>
<dbReference type="Gene3D" id="2.170.130.10">
    <property type="entry name" value="TonB-dependent receptor, plug domain"/>
    <property type="match status" value="1"/>
</dbReference>
<keyword evidence="5 9" id="KW-0798">TonB box</keyword>
<feature type="chain" id="PRO_5003205043" evidence="10">
    <location>
        <begin position="42"/>
        <end position="997"/>
    </location>
</feature>
<dbReference type="PANTHER" id="PTHR40980">
    <property type="entry name" value="PLUG DOMAIN-CONTAINING PROTEIN"/>
    <property type="match status" value="1"/>
</dbReference>
<dbReference type="Pfam" id="PF13715">
    <property type="entry name" value="CarbopepD_reg_2"/>
    <property type="match status" value="1"/>
</dbReference>
<proteinExistence type="inferred from homology"/>
<keyword evidence="14" id="KW-1185">Reference proteome</keyword>
<sequence>MAIPIDIKHNNLKTLKKPDMKTKKRLFVILYMLAVCFHAMAQNAIITGVVVDEDKAFLPGTTVWLKGTNNKTITDINGRYTLLSVPRGKNEVQFSFVGYESKTMEVVVRDNETRTMNVNMQPASILGAEVVVSAQAKGQTAAINRQLNASGIISAVSGEKLSELPDVNVADAIGRLPGLMVERDGGEGQKIIIRGLDPKYNSVAINGMNSPSTSSCDRSSDLNMISPEIVGGAEVLKANTADKDADGLGGTVNLIMKDAPKGLKLNVTGQTGYHSQINGVGNVKGNILASNRLFNDRLGLIFTASAEQTDRSNDRFIAAYKVNGNTPTEGLPYTKPWITSTRLQSNLEKRNRYNVNLNLDFNIGRGSKIKMYNLFSALSRDRDIREKRYDLEGGRLRYAQTDGDIRSSVLTNMLQGDHDFWNSTLSWGVGRSEARQKTPYEHRLEYRMNTPFTVDINALGTLPPHLVSAPGNVNESDITQYYLYDGTFNTERTTEKEYSAWLDWKKSFDFGKYFNGYIKIGGKYRQKDRERLTNRNYRRLDQNAELVYVNMPDITRSGYDRRYVGISDFLDGKFKHHDFLSNRYDNLDFSFALNQDVMKDFYHVNSEIYRPILTTKIQKDYDGHERLTAAYVMGEFNFGKYITFIPGIRYDHTNMRYGAYSGVNVPDDETQELAFDYTKTTDKNSFGYWLPQIHLKIKPLDNLDVRLAYTETLSRPDYDLLAPRTIIKSTIGEVVYNRTNLRPALSKNFDAIISFYNPKIGLFTVGGFYKKIKNFIYTRSAYLLEGTATDPANFGLASSLVGSGITYSLNSPYDATIKGIEVDIQTQLRQLPGLLKGVVLGANITLMDSKMGYFETTKSRVKNPDYIVGDGSKPFLPVNRDTVYYDRLLKQPSFLANFSLGYDYKGFSGRLSYTYQGNILVAEQHRADGADVESTRAFSKWDLQLKQRINRQLYVYASASNIFNWSDSKERNVTGYPSSVEIYGSSFYIGVKYDIFK</sequence>
<comment type="subcellular location">
    <subcellularLocation>
        <location evidence="1 8">Cell outer membrane</location>
        <topology evidence="1 8">Multi-pass membrane protein</topology>
    </subcellularLocation>
</comment>
<dbReference type="PROSITE" id="PS52016">
    <property type="entry name" value="TONB_DEPENDENT_REC_3"/>
    <property type="match status" value="1"/>
</dbReference>
<dbReference type="InterPro" id="IPR012910">
    <property type="entry name" value="Plug_dom"/>
</dbReference>
<evidence type="ECO:0000256" key="8">
    <source>
        <dbReference type="PROSITE-ProRule" id="PRU01360"/>
    </source>
</evidence>
<dbReference type="eggNOG" id="COG1629">
    <property type="taxonomic scope" value="Bacteria"/>
</dbReference>
<evidence type="ECO:0000313" key="14">
    <source>
        <dbReference type="Proteomes" id="UP000003112"/>
    </source>
</evidence>
<feature type="domain" description="TonB-dependent receptor-like beta-barrel" evidence="11">
    <location>
        <begin position="479"/>
        <end position="962"/>
    </location>
</feature>
<dbReference type="PANTHER" id="PTHR40980:SF4">
    <property type="entry name" value="TONB-DEPENDENT RECEPTOR-LIKE BETA-BARREL DOMAIN-CONTAINING PROTEIN"/>
    <property type="match status" value="1"/>
</dbReference>
<evidence type="ECO:0000256" key="1">
    <source>
        <dbReference type="ARBA" id="ARBA00004571"/>
    </source>
</evidence>
<evidence type="ECO:0000259" key="11">
    <source>
        <dbReference type="Pfam" id="PF00593"/>
    </source>
</evidence>
<keyword evidence="3 8" id="KW-1134">Transmembrane beta strand</keyword>
<protein>
    <submittedName>
        <fullName evidence="13">TonB-dependent receptor</fullName>
    </submittedName>
</protein>
<dbReference type="EMBL" id="AEPD01000009">
    <property type="protein sequence ID" value="EFU31689.1"/>
    <property type="molecule type" value="Genomic_DNA"/>
</dbReference>
<gene>
    <name evidence="13" type="ORF">HMPREF6485_0334</name>
</gene>
<evidence type="ECO:0000256" key="9">
    <source>
        <dbReference type="RuleBase" id="RU003357"/>
    </source>
</evidence>
<keyword evidence="13" id="KW-0675">Receptor</keyword>
<evidence type="ECO:0000259" key="12">
    <source>
        <dbReference type="Pfam" id="PF07715"/>
    </source>
</evidence>
<dbReference type="InterPro" id="IPR036942">
    <property type="entry name" value="Beta-barrel_TonB_sf"/>
</dbReference>
<dbReference type="Gene3D" id="2.60.40.1120">
    <property type="entry name" value="Carboxypeptidase-like, regulatory domain"/>
    <property type="match status" value="1"/>
</dbReference>
<dbReference type="HOGENOM" id="CLU_006935_1_2_10"/>
<dbReference type="InterPro" id="IPR000531">
    <property type="entry name" value="Beta-barrel_TonB"/>
</dbReference>
<dbReference type="STRING" id="873513.HMPREF6485_0334"/>
<evidence type="ECO:0000256" key="4">
    <source>
        <dbReference type="ARBA" id="ARBA00022692"/>
    </source>
</evidence>
<comment type="similarity">
    <text evidence="8 9">Belongs to the TonB-dependent receptor family.</text>
</comment>
<keyword evidence="6 8" id="KW-0472">Membrane</keyword>
<keyword evidence="7 8" id="KW-0998">Cell outer membrane</keyword>
<evidence type="ECO:0000256" key="3">
    <source>
        <dbReference type="ARBA" id="ARBA00022452"/>
    </source>
</evidence>
<feature type="signal peptide" evidence="10">
    <location>
        <begin position="1"/>
        <end position="41"/>
    </location>
</feature>
<accession>E6K436</accession>
<evidence type="ECO:0000256" key="2">
    <source>
        <dbReference type="ARBA" id="ARBA00022448"/>
    </source>
</evidence>
<keyword evidence="2 8" id="KW-0813">Transport</keyword>
<dbReference type="InterPro" id="IPR008969">
    <property type="entry name" value="CarboxyPept-like_regulatory"/>
</dbReference>
<dbReference type="InterPro" id="IPR039426">
    <property type="entry name" value="TonB-dep_rcpt-like"/>
</dbReference>
<evidence type="ECO:0000256" key="5">
    <source>
        <dbReference type="ARBA" id="ARBA00023077"/>
    </source>
</evidence>
<dbReference type="Pfam" id="PF00593">
    <property type="entry name" value="TonB_dep_Rec_b-barrel"/>
    <property type="match status" value="1"/>
</dbReference>